<keyword evidence="3" id="KW-1185">Reference proteome</keyword>
<dbReference type="STRING" id="1276246.SCULI_v1c07390"/>
<name>W6A865_9MOLU</name>
<dbReference type="Proteomes" id="UP000019267">
    <property type="component" value="Chromosome"/>
</dbReference>
<keyword evidence="1" id="KW-1133">Transmembrane helix</keyword>
<dbReference type="PATRIC" id="fig|1276246.3.peg.737"/>
<evidence type="ECO:0000256" key="1">
    <source>
        <dbReference type="SAM" id="Phobius"/>
    </source>
</evidence>
<dbReference type="RefSeq" id="WP_025363310.1">
    <property type="nucleotide sequence ID" value="NZ_CP006681.1"/>
</dbReference>
<dbReference type="AlphaFoldDB" id="W6A865"/>
<keyword evidence="1" id="KW-0472">Membrane</keyword>
<evidence type="ECO:0008006" key="4">
    <source>
        <dbReference type="Google" id="ProtNLM"/>
    </source>
</evidence>
<organism evidence="2 3">
    <name type="scientific">Spiroplasma culicicola AES-1</name>
    <dbReference type="NCBI Taxonomy" id="1276246"/>
    <lineage>
        <taxon>Bacteria</taxon>
        <taxon>Bacillati</taxon>
        <taxon>Mycoplasmatota</taxon>
        <taxon>Mollicutes</taxon>
        <taxon>Entomoplasmatales</taxon>
        <taxon>Spiroplasmataceae</taxon>
        <taxon>Spiroplasma</taxon>
    </lineage>
</organism>
<gene>
    <name evidence="2" type="ORF">SCULI_v1c07390</name>
</gene>
<evidence type="ECO:0000313" key="3">
    <source>
        <dbReference type="Proteomes" id="UP000019267"/>
    </source>
</evidence>
<accession>W6A865</accession>
<dbReference type="HOGENOM" id="CLU_1991273_0_0_14"/>
<dbReference type="EMBL" id="CP006681">
    <property type="protein sequence ID" value="AHI53080.1"/>
    <property type="molecule type" value="Genomic_DNA"/>
</dbReference>
<dbReference type="KEGG" id="scq:SCULI_v1c07390"/>
<protein>
    <recommendedName>
        <fullName evidence="4">Transmembrane protein</fullName>
    </recommendedName>
</protein>
<keyword evidence="1" id="KW-0812">Transmembrane</keyword>
<proteinExistence type="predicted"/>
<sequence>MKKCYRYLVIGFFVIFIVLIILISYKKQVVYNCSIFIDKKISEIGEINYVVYLITDKNIAIDQILSLKLEYKSGFVNLTNQILTYTNGLIEIKIININDIVYPNPQVIVYGQSISLLNYLLNSLY</sequence>
<feature type="transmembrane region" description="Helical" evidence="1">
    <location>
        <begin position="7"/>
        <end position="25"/>
    </location>
</feature>
<evidence type="ECO:0000313" key="2">
    <source>
        <dbReference type="EMBL" id="AHI53080.1"/>
    </source>
</evidence>
<reference evidence="2 3" key="1">
    <citation type="journal article" date="2014" name="Genome Biol. Evol.">
        <title>Molecular evolution of the substrate utilization strategies and putative virulence factors in mosquito-associated Spiroplasma species.</title>
        <authorList>
            <person name="Chang T.H."/>
            <person name="Lo W.S."/>
            <person name="Ku C."/>
            <person name="Chen L.L."/>
            <person name="Kuo C.H."/>
        </authorList>
    </citation>
    <scope>NUCLEOTIDE SEQUENCE [LARGE SCALE GENOMIC DNA]</scope>
    <source>
        <strain evidence="2">AES-1</strain>
    </source>
</reference>